<feature type="domain" description="NERD" evidence="2">
    <location>
        <begin position="42"/>
        <end position="160"/>
    </location>
</feature>
<dbReference type="RefSeq" id="WP_003784704.1">
    <property type="nucleotide sequence ID" value="NZ_GL870929.1"/>
</dbReference>
<protein>
    <recommendedName>
        <fullName evidence="2">NERD domain-containing protein</fullName>
    </recommendedName>
</protein>
<dbReference type="HOGENOM" id="CLU_053321_0_0_4"/>
<dbReference type="AlphaFoldDB" id="F0F2T8"/>
<dbReference type="InterPro" id="IPR011528">
    <property type="entry name" value="NERD"/>
</dbReference>
<sequence>MLIKEADSRQSDLDELNALLALPHVNADTKQQIRQEIRNIQSGIKGETDAAFQINFHYENSHKWAVIHDLRLEFEGHAAQIDHLLINRFLEIYVCESKRFAEGIGFNEHGEFYRYSQGKPYAIESPIEQNNRHILLLQRLFNSGEINLPTRLGFRMKPSLHSLILIANTSAIRRPKNSKKVDGMDRIIKVEQLLKRRDQDLKEENFLHTFSSVNKLISTETLQILAENLADLHTPAKKNWKARFGIPDMPSEQTPPPANIPKKQPAPPAATAEPTKPMRLFCADCKKTVSQNVADFCWNNKVRFHGRVYCFDCQRKYKAGS</sequence>
<keyword evidence="4" id="KW-1185">Reference proteome</keyword>
<dbReference type="PROSITE" id="PS50965">
    <property type="entry name" value="NERD"/>
    <property type="match status" value="1"/>
</dbReference>
<feature type="compositionally biased region" description="Pro residues" evidence="1">
    <location>
        <begin position="253"/>
        <end position="268"/>
    </location>
</feature>
<name>F0F2T8_9NEIS</name>
<evidence type="ECO:0000313" key="4">
    <source>
        <dbReference type="Proteomes" id="UP000004088"/>
    </source>
</evidence>
<evidence type="ECO:0000313" key="3">
    <source>
        <dbReference type="EMBL" id="EGC16100.1"/>
    </source>
</evidence>
<feature type="region of interest" description="Disordered" evidence="1">
    <location>
        <begin position="244"/>
        <end position="273"/>
    </location>
</feature>
<comment type="caution">
    <text evidence="3">The sequence shown here is derived from an EMBL/GenBank/DDBJ whole genome shotgun (WGS) entry which is preliminary data.</text>
</comment>
<reference evidence="3 4" key="1">
    <citation type="submission" date="2011-01" db="EMBL/GenBank/DDBJ databases">
        <authorList>
            <person name="Muzny D."/>
            <person name="Qin X."/>
            <person name="Deng J."/>
            <person name="Jiang H."/>
            <person name="Liu Y."/>
            <person name="Qu J."/>
            <person name="Song X.-Z."/>
            <person name="Zhang L."/>
            <person name="Thornton R."/>
            <person name="Coyle M."/>
            <person name="Francisco L."/>
            <person name="Jackson L."/>
            <person name="Javaid M."/>
            <person name="Korchina V."/>
            <person name="Kovar C."/>
            <person name="Mata R."/>
            <person name="Mathew T."/>
            <person name="Ngo R."/>
            <person name="Nguyen L."/>
            <person name="Nguyen N."/>
            <person name="Okwuonu G."/>
            <person name="Ongeri F."/>
            <person name="Pham C."/>
            <person name="Simmons D."/>
            <person name="Wilczek-Boney K."/>
            <person name="Hale W."/>
            <person name="Jakkamsetti A."/>
            <person name="Pham P."/>
            <person name="Ruth R."/>
            <person name="San Lucas F."/>
            <person name="Warren J."/>
            <person name="Zhang J."/>
            <person name="Zhao Z."/>
            <person name="Zhou C."/>
            <person name="Zhu D."/>
            <person name="Lee S."/>
            <person name="Bess C."/>
            <person name="Blankenburg K."/>
            <person name="Forbes L."/>
            <person name="Fu Q."/>
            <person name="Gubbala S."/>
            <person name="Hirani K."/>
            <person name="Jayaseelan J.C."/>
            <person name="Lara F."/>
            <person name="Munidasa M."/>
            <person name="Palculict T."/>
            <person name="Patil S."/>
            <person name="Pu L.-L."/>
            <person name="Saada N."/>
            <person name="Tang L."/>
            <person name="Weissenberger G."/>
            <person name="Zhu Y."/>
            <person name="Hemphill L."/>
            <person name="Shang Y."/>
            <person name="Youmans B."/>
            <person name="Ayvaz T."/>
            <person name="Ross M."/>
            <person name="Santibanez J."/>
            <person name="Aqrawi P."/>
            <person name="Gross S."/>
            <person name="Joshi V."/>
            <person name="Fowler G."/>
            <person name="Nazareth L."/>
            <person name="Reid J."/>
            <person name="Worley K."/>
            <person name="Petrosino J."/>
            <person name="Highlander S."/>
            <person name="Gibbs R."/>
        </authorList>
    </citation>
    <scope>NUCLEOTIDE SEQUENCE [LARGE SCALE GENOMIC DNA]</scope>
    <source>
        <strain evidence="3 4">ATCC 33394</strain>
    </source>
</reference>
<dbReference type="STRING" id="888741.HMPREF9098_2423"/>
<organism evidence="3 4">
    <name type="scientific">Kingella denitrificans ATCC 33394</name>
    <dbReference type="NCBI Taxonomy" id="888741"/>
    <lineage>
        <taxon>Bacteria</taxon>
        <taxon>Pseudomonadati</taxon>
        <taxon>Pseudomonadota</taxon>
        <taxon>Betaproteobacteria</taxon>
        <taxon>Neisseriales</taxon>
        <taxon>Neisseriaceae</taxon>
        <taxon>Kingella</taxon>
    </lineage>
</organism>
<dbReference type="Proteomes" id="UP000004088">
    <property type="component" value="Unassembled WGS sequence"/>
</dbReference>
<evidence type="ECO:0000259" key="2">
    <source>
        <dbReference type="PROSITE" id="PS50965"/>
    </source>
</evidence>
<gene>
    <name evidence="3" type="ORF">HMPREF9098_2423</name>
</gene>
<dbReference type="EMBL" id="AEWV01000046">
    <property type="protein sequence ID" value="EGC16100.1"/>
    <property type="molecule type" value="Genomic_DNA"/>
</dbReference>
<proteinExistence type="predicted"/>
<evidence type="ECO:0000256" key="1">
    <source>
        <dbReference type="SAM" id="MobiDB-lite"/>
    </source>
</evidence>
<accession>F0F2T8</accession>
<dbReference type="Pfam" id="PF08378">
    <property type="entry name" value="NERD"/>
    <property type="match status" value="1"/>
</dbReference>